<proteinExistence type="predicted"/>
<gene>
    <name evidence="1" type="ORF">ES288_D12G221000v1</name>
</gene>
<accession>A0A5D2AC39</accession>
<dbReference type="AlphaFoldDB" id="A0A5D2AC39"/>
<protein>
    <submittedName>
        <fullName evidence="1">Uncharacterized protein</fullName>
    </submittedName>
</protein>
<name>A0A5D2AC39_GOSDA</name>
<dbReference type="EMBL" id="CM017712">
    <property type="protein sequence ID" value="TYG41993.1"/>
    <property type="molecule type" value="Genomic_DNA"/>
</dbReference>
<keyword evidence="2" id="KW-1185">Reference proteome</keyword>
<reference evidence="1 2" key="1">
    <citation type="submission" date="2019-06" db="EMBL/GenBank/DDBJ databases">
        <title>WGS assembly of Gossypium darwinii.</title>
        <authorList>
            <person name="Chen Z.J."/>
            <person name="Sreedasyam A."/>
            <person name="Ando A."/>
            <person name="Song Q."/>
            <person name="De L."/>
            <person name="Hulse-Kemp A."/>
            <person name="Ding M."/>
            <person name="Ye W."/>
            <person name="Kirkbride R."/>
            <person name="Jenkins J."/>
            <person name="Plott C."/>
            <person name="Lovell J."/>
            <person name="Lin Y.-M."/>
            <person name="Vaughn R."/>
            <person name="Liu B."/>
            <person name="Li W."/>
            <person name="Simpson S."/>
            <person name="Scheffler B."/>
            <person name="Saski C."/>
            <person name="Grover C."/>
            <person name="Hu G."/>
            <person name="Conover J."/>
            <person name="Carlson J."/>
            <person name="Shu S."/>
            <person name="Boston L."/>
            <person name="Williams M."/>
            <person name="Peterson D."/>
            <person name="Mcgee K."/>
            <person name="Jones D."/>
            <person name="Wendel J."/>
            <person name="Stelly D."/>
            <person name="Grimwood J."/>
            <person name="Schmutz J."/>
        </authorList>
    </citation>
    <scope>NUCLEOTIDE SEQUENCE [LARGE SCALE GENOMIC DNA]</scope>
    <source>
        <strain evidence="1">1808015.09</strain>
    </source>
</reference>
<evidence type="ECO:0000313" key="1">
    <source>
        <dbReference type="EMBL" id="TYG41993.1"/>
    </source>
</evidence>
<sequence length="65" mass="7459">MSTGHNILTGDYSKISKTSLLKGRFLHERPVEEERPPSVAVSELNQLSHYSEVKYPLACYFIRMC</sequence>
<organism evidence="1 2">
    <name type="scientific">Gossypium darwinii</name>
    <name type="common">Darwin's cotton</name>
    <name type="synonym">Gossypium barbadense var. darwinii</name>
    <dbReference type="NCBI Taxonomy" id="34276"/>
    <lineage>
        <taxon>Eukaryota</taxon>
        <taxon>Viridiplantae</taxon>
        <taxon>Streptophyta</taxon>
        <taxon>Embryophyta</taxon>
        <taxon>Tracheophyta</taxon>
        <taxon>Spermatophyta</taxon>
        <taxon>Magnoliopsida</taxon>
        <taxon>eudicotyledons</taxon>
        <taxon>Gunneridae</taxon>
        <taxon>Pentapetalae</taxon>
        <taxon>rosids</taxon>
        <taxon>malvids</taxon>
        <taxon>Malvales</taxon>
        <taxon>Malvaceae</taxon>
        <taxon>Malvoideae</taxon>
        <taxon>Gossypium</taxon>
    </lineage>
</organism>
<evidence type="ECO:0000313" key="2">
    <source>
        <dbReference type="Proteomes" id="UP000323506"/>
    </source>
</evidence>
<dbReference type="Proteomes" id="UP000323506">
    <property type="component" value="Chromosome D12"/>
</dbReference>